<feature type="compositionally biased region" description="Gly residues" evidence="1">
    <location>
        <begin position="191"/>
        <end position="206"/>
    </location>
</feature>
<dbReference type="Pfam" id="PF09362">
    <property type="entry name" value="DUF1996"/>
    <property type="match status" value="1"/>
</dbReference>
<protein>
    <submittedName>
        <fullName evidence="5">DUF1996 domain-containing protein</fullName>
    </submittedName>
</protein>
<dbReference type="EMBL" id="JABJXA010000012">
    <property type="protein sequence ID" value="MBB1257894.1"/>
    <property type="molecule type" value="Genomic_DNA"/>
</dbReference>
<gene>
    <name evidence="5" type="ORF">FNX44_012355</name>
    <name evidence="4" type="ORF">H3147_03500</name>
</gene>
<evidence type="ECO:0000313" key="6">
    <source>
        <dbReference type="Proteomes" id="UP000320857"/>
    </source>
</evidence>
<sequence>MSVKTHRRSRLRNRTAAAGLALLLGGGGLAAANVYANAGSSSGTAPRAAQPQDQAAQGMSTIACPEVADALPEVPRKARREVSRNLAQLDAQVAFAYKKLRWSDRQVRQDPNYARNAILGPLESRRTAAINRITIAISRSAPRPSGLEELAGCQLKENVPEPIAADRRDGGQNGGDRNGDGRDGGAPEQNGGQGDQNGDGQDGNGQDGNNQNGNGQNNNARPGGPARSDFVDITRIRPNVPQQRIRSGASRGKFTTECGRNENGLFNPDNVIVAPGVSNGAHHMHDYVGNQGNDAFASDDDLARAGTTCANQDDKSSYFWPVLRLQNGQNERDVNEPGGGQDGNVGQIQTPASVTLTFEGNPRQKVTAMPRFLRIITGDAKAFTNGVGNANASWSCTGFEDRQLKNKYPICPEGSQVVRTLRFQSCWDGRNIDSANHRTHVDFARRDGSCKRGFRAIPQMVQRITYDLPRGTVFAVDSFPEQLHKPITDHGDFINVMSDRLMKRVTNCINSGRNCTN</sequence>
<dbReference type="Proteomes" id="UP000517765">
    <property type="component" value="Unassembled WGS sequence"/>
</dbReference>
<feature type="compositionally biased region" description="Low complexity" evidence="1">
    <location>
        <begin position="207"/>
        <end position="219"/>
    </location>
</feature>
<evidence type="ECO:0000313" key="4">
    <source>
        <dbReference type="EMBL" id="MBB1257894.1"/>
    </source>
</evidence>
<feature type="region of interest" description="Disordered" evidence="1">
    <location>
        <begin position="157"/>
        <end position="229"/>
    </location>
</feature>
<evidence type="ECO:0000313" key="7">
    <source>
        <dbReference type="Proteomes" id="UP000517765"/>
    </source>
</evidence>
<evidence type="ECO:0000256" key="2">
    <source>
        <dbReference type="SAM" id="SignalP"/>
    </source>
</evidence>
<organism evidence="5 6">
    <name type="scientific">Streptomyces alkaliterrae</name>
    <dbReference type="NCBI Taxonomy" id="2213162"/>
    <lineage>
        <taxon>Bacteria</taxon>
        <taxon>Bacillati</taxon>
        <taxon>Actinomycetota</taxon>
        <taxon>Actinomycetes</taxon>
        <taxon>Kitasatosporales</taxon>
        <taxon>Streptomycetaceae</taxon>
        <taxon>Streptomyces</taxon>
    </lineage>
</organism>
<feature type="domain" description="DUF1996" evidence="3">
    <location>
        <begin position="272"/>
        <end position="495"/>
    </location>
</feature>
<reference evidence="4" key="3">
    <citation type="journal article" name="Syst. Appl. Microbiol.">
        <title>Streptomyces alkaliterrae sp. nov., isolated from an alkaline soil, and emended descriptions of Streptomyces alkaliphilus, Streptomyces calidiresistens and Streptomyces durbertensis.</title>
        <authorList>
            <person name="Swiecimska M."/>
            <person name="Golinska P."/>
            <person name="Nouioui I."/>
            <person name="Wypij M."/>
            <person name="Rai M."/>
            <person name="Sangal V."/>
            <person name="Goodfellow M."/>
        </authorList>
    </citation>
    <scope>NUCLEOTIDE SEQUENCE</scope>
    <source>
        <strain evidence="4">OF8</strain>
    </source>
</reference>
<reference evidence="7" key="2">
    <citation type="submission" date="2020-05" db="EMBL/GenBank/DDBJ databases">
        <title>Classification of alakaliphilic streptomycetes isolated from an alkaline soil next to Lonar Crater, India and a proposal for the recognition of Streptomyces alkaliterrae sp. nov.</title>
        <authorList>
            <person name="Golinska P."/>
        </authorList>
    </citation>
    <scope>NUCLEOTIDE SEQUENCE [LARGE SCALE GENOMIC DNA]</scope>
    <source>
        <strain evidence="7">OF8</strain>
    </source>
</reference>
<feature type="chain" id="PRO_5033860786" evidence="2">
    <location>
        <begin position="32"/>
        <end position="517"/>
    </location>
</feature>
<dbReference type="EMBL" id="VJYK02000105">
    <property type="protein sequence ID" value="MQS02650.1"/>
    <property type="molecule type" value="Genomic_DNA"/>
</dbReference>
<name>A0A5P0YRZ4_9ACTN</name>
<keyword evidence="6" id="KW-1185">Reference proteome</keyword>
<reference evidence="5 6" key="1">
    <citation type="submission" date="2019-10" db="EMBL/GenBank/DDBJ databases">
        <title>Streptomyces sp. nov., a novel actinobacterium isolated from alkaline environment.</title>
        <authorList>
            <person name="Golinska P."/>
        </authorList>
    </citation>
    <scope>NUCLEOTIDE SEQUENCE [LARGE SCALE GENOMIC DNA]</scope>
    <source>
        <strain evidence="5 6">OF1</strain>
    </source>
</reference>
<dbReference type="OrthoDB" id="581239at2"/>
<comment type="caution">
    <text evidence="5">The sequence shown here is derived from an EMBL/GenBank/DDBJ whole genome shotgun (WGS) entry which is preliminary data.</text>
</comment>
<accession>A0A5P0YRZ4</accession>
<dbReference type="InterPro" id="IPR018535">
    <property type="entry name" value="DUF1996"/>
</dbReference>
<evidence type="ECO:0000256" key="1">
    <source>
        <dbReference type="SAM" id="MobiDB-lite"/>
    </source>
</evidence>
<keyword evidence="2" id="KW-0732">Signal</keyword>
<evidence type="ECO:0000259" key="3">
    <source>
        <dbReference type="Pfam" id="PF09362"/>
    </source>
</evidence>
<feature type="signal peptide" evidence="2">
    <location>
        <begin position="1"/>
        <end position="31"/>
    </location>
</feature>
<dbReference type="AlphaFoldDB" id="A0A5P0YRZ4"/>
<dbReference type="RefSeq" id="WP_143648102.1">
    <property type="nucleotide sequence ID" value="NZ_JABJXA010000012.1"/>
</dbReference>
<evidence type="ECO:0000313" key="5">
    <source>
        <dbReference type="EMBL" id="MQS02650.1"/>
    </source>
</evidence>
<dbReference type="PANTHER" id="PTHR43662">
    <property type="match status" value="1"/>
</dbReference>
<dbReference type="Proteomes" id="UP000320857">
    <property type="component" value="Unassembled WGS sequence"/>
</dbReference>
<proteinExistence type="predicted"/>
<dbReference type="PANTHER" id="PTHR43662:SF3">
    <property type="entry name" value="DOMAIN PROTEIN, PUTATIVE (AFU_ORTHOLOGUE AFUA_6G11970)-RELATED"/>
    <property type="match status" value="1"/>
</dbReference>